<feature type="transmembrane region" description="Helical" evidence="1">
    <location>
        <begin position="61"/>
        <end position="79"/>
    </location>
</feature>
<organism evidence="2 3">
    <name type="scientific">Bugula neritina</name>
    <name type="common">Brown bryozoan</name>
    <name type="synonym">Sertularia neritina</name>
    <dbReference type="NCBI Taxonomy" id="10212"/>
    <lineage>
        <taxon>Eukaryota</taxon>
        <taxon>Metazoa</taxon>
        <taxon>Spiralia</taxon>
        <taxon>Lophotrochozoa</taxon>
        <taxon>Bryozoa</taxon>
        <taxon>Gymnolaemata</taxon>
        <taxon>Cheilostomatida</taxon>
        <taxon>Flustrina</taxon>
        <taxon>Buguloidea</taxon>
        <taxon>Bugulidae</taxon>
        <taxon>Bugula</taxon>
    </lineage>
</organism>
<dbReference type="AlphaFoldDB" id="A0A7J7JJ15"/>
<proteinExistence type="predicted"/>
<keyword evidence="1" id="KW-0812">Transmembrane</keyword>
<evidence type="ECO:0000256" key="1">
    <source>
        <dbReference type="SAM" id="Phobius"/>
    </source>
</evidence>
<comment type="caution">
    <text evidence="2">The sequence shown here is derived from an EMBL/GenBank/DDBJ whole genome shotgun (WGS) entry which is preliminary data.</text>
</comment>
<dbReference type="Proteomes" id="UP000593567">
    <property type="component" value="Unassembled WGS sequence"/>
</dbReference>
<dbReference type="EMBL" id="VXIV02002300">
    <property type="protein sequence ID" value="KAF6026322.1"/>
    <property type="molecule type" value="Genomic_DNA"/>
</dbReference>
<accession>A0A7J7JJ15</accession>
<evidence type="ECO:0000313" key="2">
    <source>
        <dbReference type="EMBL" id="KAF6026322.1"/>
    </source>
</evidence>
<keyword evidence="1" id="KW-0472">Membrane</keyword>
<reference evidence="2" key="1">
    <citation type="submission" date="2020-06" db="EMBL/GenBank/DDBJ databases">
        <title>Draft genome of Bugula neritina, a colonial animal packing powerful symbionts and potential medicines.</title>
        <authorList>
            <person name="Rayko M."/>
        </authorList>
    </citation>
    <scope>NUCLEOTIDE SEQUENCE [LARGE SCALE GENOMIC DNA]</scope>
    <source>
        <strain evidence="2">Kwan_BN1</strain>
    </source>
</reference>
<evidence type="ECO:0000313" key="3">
    <source>
        <dbReference type="Proteomes" id="UP000593567"/>
    </source>
</evidence>
<protein>
    <submittedName>
        <fullName evidence="2">Uncharacterized protein</fullName>
    </submittedName>
</protein>
<gene>
    <name evidence="2" type="ORF">EB796_015371</name>
</gene>
<keyword evidence="3" id="KW-1185">Reference proteome</keyword>
<sequence length="80" mass="8978">MYLAYLATGKYVTVTWHVEWKDTTTVAGKSSISINSINSISVSTTIKEQTDSVVESQSNLMASYSLSAIFISFIWNYVWI</sequence>
<name>A0A7J7JJ15_BUGNE</name>
<keyword evidence="1" id="KW-1133">Transmembrane helix</keyword>